<feature type="transmembrane region" description="Helical" evidence="8">
    <location>
        <begin position="214"/>
        <end position="238"/>
    </location>
</feature>
<feature type="transmembrane region" description="Helical" evidence="8">
    <location>
        <begin position="171"/>
        <end position="193"/>
    </location>
</feature>
<dbReference type="SUPFAM" id="SSF161098">
    <property type="entry name" value="MetI-like"/>
    <property type="match status" value="1"/>
</dbReference>
<dbReference type="EMBL" id="MSLT01000012">
    <property type="protein sequence ID" value="OUD14008.1"/>
    <property type="molecule type" value="Genomic_DNA"/>
</dbReference>
<comment type="subcellular location">
    <subcellularLocation>
        <location evidence="1 8">Cell membrane</location>
        <topology evidence="1 8">Multi-pass membrane protein</topology>
    </subcellularLocation>
</comment>
<dbReference type="RefSeq" id="WP_086487794.1">
    <property type="nucleotide sequence ID" value="NZ_MSLT01000012.1"/>
</dbReference>
<keyword evidence="4" id="KW-1003">Cell membrane</keyword>
<sequence length="301" mass="34284">MNKLAQWRELLTFHRFWVMIIPYSWFILFFVIPFFIVLKISFSEATIAVPPYEPLLVTENDKIQLTLNLGNYHFLFTDALYINAYLNSLQIAFFSTLLCLLIGYPMAYAIAHTTPSVRNILLLLIILPSWTSFLIRVYAWIGILKNNGLLNNLLLGLGIIDEPIQLLYNNFAIYVGIVYAYLPFMVLPLYTNLVKHDPSLLEAAADLGARPLKAFFSVTLPLSKAGIIAGSMLVFIPVMGEFVIPELLGGPDNLMIGKILWQEFFNNRDWPIASAVTVLMLLILLIPIIIFHRSQLKQMEK</sequence>
<keyword evidence="7 8" id="KW-0472">Membrane</keyword>
<dbReference type="OrthoDB" id="9807047at2"/>
<feature type="transmembrane region" description="Helical" evidence="8">
    <location>
        <begin position="84"/>
        <end position="108"/>
    </location>
</feature>
<evidence type="ECO:0000256" key="7">
    <source>
        <dbReference type="ARBA" id="ARBA00023136"/>
    </source>
</evidence>
<evidence type="ECO:0000256" key="2">
    <source>
        <dbReference type="ARBA" id="ARBA00007069"/>
    </source>
</evidence>
<dbReference type="GO" id="GO:0005886">
    <property type="term" value="C:plasma membrane"/>
    <property type="evidence" value="ECO:0007669"/>
    <property type="project" value="UniProtKB-SubCell"/>
</dbReference>
<evidence type="ECO:0000256" key="8">
    <source>
        <dbReference type="RuleBase" id="RU363032"/>
    </source>
</evidence>
<comment type="similarity">
    <text evidence="2">Belongs to the binding-protein-dependent transport system permease family. CysTW subfamily.</text>
</comment>
<dbReference type="GO" id="GO:0055085">
    <property type="term" value="P:transmembrane transport"/>
    <property type="evidence" value="ECO:0007669"/>
    <property type="project" value="InterPro"/>
</dbReference>
<keyword evidence="11" id="KW-1185">Reference proteome</keyword>
<gene>
    <name evidence="10" type="ORF">TPSD3_06605</name>
</gene>
<evidence type="ECO:0000256" key="5">
    <source>
        <dbReference type="ARBA" id="ARBA00022692"/>
    </source>
</evidence>
<dbReference type="AlphaFoldDB" id="A0A251X7G8"/>
<dbReference type="InterPro" id="IPR035906">
    <property type="entry name" value="MetI-like_sf"/>
</dbReference>
<comment type="caution">
    <text evidence="10">The sequence shown here is derived from an EMBL/GenBank/DDBJ whole genome shotgun (WGS) entry which is preliminary data.</text>
</comment>
<feature type="domain" description="ABC transmembrane type-1" evidence="9">
    <location>
        <begin position="85"/>
        <end position="291"/>
    </location>
</feature>
<evidence type="ECO:0000313" key="10">
    <source>
        <dbReference type="EMBL" id="OUD14008.1"/>
    </source>
</evidence>
<keyword evidence="5 8" id="KW-0812">Transmembrane</keyword>
<protein>
    <submittedName>
        <fullName evidence="10">Putrescine ABC transporter permease PotH</fullName>
    </submittedName>
</protein>
<dbReference type="PANTHER" id="PTHR42929">
    <property type="entry name" value="INNER MEMBRANE ABC TRANSPORTER PERMEASE PROTEIN YDCU-RELATED-RELATED"/>
    <property type="match status" value="1"/>
</dbReference>
<evidence type="ECO:0000259" key="9">
    <source>
        <dbReference type="PROSITE" id="PS50928"/>
    </source>
</evidence>
<evidence type="ECO:0000256" key="1">
    <source>
        <dbReference type="ARBA" id="ARBA00004651"/>
    </source>
</evidence>
<evidence type="ECO:0000256" key="3">
    <source>
        <dbReference type="ARBA" id="ARBA00022448"/>
    </source>
</evidence>
<feature type="transmembrane region" description="Helical" evidence="8">
    <location>
        <begin position="120"/>
        <end position="141"/>
    </location>
</feature>
<feature type="transmembrane region" description="Helical" evidence="8">
    <location>
        <begin position="20"/>
        <end position="42"/>
    </location>
</feature>
<dbReference type="Proteomes" id="UP000194798">
    <property type="component" value="Unassembled WGS sequence"/>
</dbReference>
<dbReference type="CDD" id="cd06261">
    <property type="entry name" value="TM_PBP2"/>
    <property type="match status" value="1"/>
</dbReference>
<name>A0A251X7G8_9GAMM</name>
<dbReference type="Pfam" id="PF00528">
    <property type="entry name" value="BPD_transp_1"/>
    <property type="match status" value="1"/>
</dbReference>
<feature type="transmembrane region" description="Helical" evidence="8">
    <location>
        <begin position="270"/>
        <end position="291"/>
    </location>
</feature>
<keyword evidence="3 8" id="KW-0813">Transport</keyword>
<organism evidence="10 11">
    <name type="scientific">Thioflexithrix psekupsensis</name>
    <dbReference type="NCBI Taxonomy" id="1570016"/>
    <lineage>
        <taxon>Bacteria</taxon>
        <taxon>Pseudomonadati</taxon>
        <taxon>Pseudomonadota</taxon>
        <taxon>Gammaproteobacteria</taxon>
        <taxon>Thiotrichales</taxon>
        <taxon>Thioflexithrix</taxon>
    </lineage>
</organism>
<evidence type="ECO:0000256" key="6">
    <source>
        <dbReference type="ARBA" id="ARBA00022989"/>
    </source>
</evidence>
<dbReference type="PROSITE" id="PS50928">
    <property type="entry name" value="ABC_TM1"/>
    <property type="match status" value="1"/>
</dbReference>
<accession>A0A251X7G8</accession>
<proteinExistence type="inferred from homology"/>
<evidence type="ECO:0000313" key="11">
    <source>
        <dbReference type="Proteomes" id="UP000194798"/>
    </source>
</evidence>
<dbReference type="PANTHER" id="PTHR42929:SF3">
    <property type="entry name" value="PUTRESCINE TRANSPORT SYSTEM PERMEASE PROTEIN POTH"/>
    <property type="match status" value="1"/>
</dbReference>
<reference evidence="10 11" key="1">
    <citation type="submission" date="2016-12" db="EMBL/GenBank/DDBJ databases">
        <title>Thioflexothrix psekupsii D3 genome sequencing and assembly.</title>
        <authorList>
            <person name="Fomenkov A."/>
            <person name="Vincze T."/>
            <person name="Grabovich M."/>
            <person name="Anton B.P."/>
            <person name="Dubinina G."/>
            <person name="Orlova M."/>
            <person name="Belousova E."/>
            <person name="Roberts R.J."/>
        </authorList>
    </citation>
    <scope>NUCLEOTIDE SEQUENCE [LARGE SCALE GENOMIC DNA]</scope>
    <source>
        <strain evidence="10">D3</strain>
    </source>
</reference>
<evidence type="ECO:0000256" key="4">
    <source>
        <dbReference type="ARBA" id="ARBA00022475"/>
    </source>
</evidence>
<dbReference type="InterPro" id="IPR000515">
    <property type="entry name" value="MetI-like"/>
</dbReference>
<keyword evidence="6 8" id="KW-1133">Transmembrane helix</keyword>
<dbReference type="Gene3D" id="1.10.3720.10">
    <property type="entry name" value="MetI-like"/>
    <property type="match status" value="1"/>
</dbReference>